<proteinExistence type="predicted"/>
<protein>
    <submittedName>
        <fullName evidence="3">GDSL-like lipase/acylhydrolase family protein</fullName>
    </submittedName>
</protein>
<dbReference type="EMBL" id="VFPM01000001">
    <property type="protein sequence ID" value="TQM64679.1"/>
    <property type="molecule type" value="Genomic_DNA"/>
</dbReference>
<dbReference type="InterPro" id="IPR036514">
    <property type="entry name" value="SGNH_hydro_sf"/>
</dbReference>
<keyword evidence="4" id="KW-1185">Reference proteome</keyword>
<name>A0A543I255_9MICO</name>
<dbReference type="Gene3D" id="3.40.50.1110">
    <property type="entry name" value="SGNH hydrolase"/>
    <property type="match status" value="1"/>
</dbReference>
<organism evidence="3 4">
    <name type="scientific">Humibacillus xanthopallidus</name>
    <dbReference type="NCBI Taxonomy" id="412689"/>
    <lineage>
        <taxon>Bacteria</taxon>
        <taxon>Bacillati</taxon>
        <taxon>Actinomycetota</taxon>
        <taxon>Actinomycetes</taxon>
        <taxon>Micrococcales</taxon>
        <taxon>Intrasporangiaceae</taxon>
        <taxon>Humibacillus</taxon>
    </lineage>
</organism>
<keyword evidence="3" id="KW-0378">Hydrolase</keyword>
<sequence>MLRWSRIVVPFAVALLAVAGGGLAATAATPSGAPPPGLPMYLALGDSIANGQQSAPLIKDYWTTVAGWRANGYVAQFRTDLVRDLDCLPARSDHAQNGCRQLQLVNLARSAVPPMDGQPEKPGVTTQVVIDEQLPTATATLRARNHDANPRNDVEVVTIDVGGNDVFGPITSACLGESTAGCQAAVIGAFQAFAGNYATILHDLREAAGPDTVIITMTYYNPLPYCYIGANPAAGPFGDWVLEGGTLPGAGTLPAGLNDIIAAISQQNGARVADTFGKLGAGDFVGGPDCLHPNLSGHTKIAGIFDQAFTS</sequence>
<dbReference type="GO" id="GO:0016787">
    <property type="term" value="F:hydrolase activity"/>
    <property type="evidence" value="ECO:0007669"/>
    <property type="project" value="UniProtKB-KW"/>
</dbReference>
<reference evidence="3 4" key="1">
    <citation type="submission" date="2019-06" db="EMBL/GenBank/DDBJ databases">
        <title>Genome sequencing of plant associated microbes to promote plant fitness in Sorghum bicolor and Oryza sativa.</title>
        <authorList>
            <person name="Coleman-Derr D."/>
        </authorList>
    </citation>
    <scope>NUCLEOTIDE SEQUENCE [LARGE SCALE GENOMIC DNA]</scope>
    <source>
        <strain evidence="3 4">KV-663</strain>
    </source>
</reference>
<dbReference type="AlphaFoldDB" id="A0A543I255"/>
<feature type="chain" id="PRO_5022108438" evidence="1">
    <location>
        <begin position="25"/>
        <end position="311"/>
    </location>
</feature>
<dbReference type="InterPro" id="IPR013830">
    <property type="entry name" value="SGNH_hydro"/>
</dbReference>
<dbReference type="Proteomes" id="UP000316747">
    <property type="component" value="Unassembled WGS sequence"/>
</dbReference>
<evidence type="ECO:0000256" key="1">
    <source>
        <dbReference type="SAM" id="SignalP"/>
    </source>
</evidence>
<comment type="caution">
    <text evidence="3">The sequence shown here is derived from an EMBL/GenBank/DDBJ whole genome shotgun (WGS) entry which is preliminary data.</text>
</comment>
<gene>
    <name evidence="3" type="ORF">FBY41_1057</name>
</gene>
<accession>A0A543I255</accession>
<feature type="domain" description="SGNH hydrolase-type esterase" evidence="2">
    <location>
        <begin position="43"/>
        <end position="299"/>
    </location>
</feature>
<evidence type="ECO:0000313" key="4">
    <source>
        <dbReference type="Proteomes" id="UP000316747"/>
    </source>
</evidence>
<evidence type="ECO:0000259" key="2">
    <source>
        <dbReference type="Pfam" id="PF13472"/>
    </source>
</evidence>
<dbReference type="Pfam" id="PF13472">
    <property type="entry name" value="Lipase_GDSL_2"/>
    <property type="match status" value="1"/>
</dbReference>
<keyword evidence="1" id="KW-0732">Signal</keyword>
<dbReference type="SUPFAM" id="SSF52266">
    <property type="entry name" value="SGNH hydrolase"/>
    <property type="match status" value="1"/>
</dbReference>
<evidence type="ECO:0000313" key="3">
    <source>
        <dbReference type="EMBL" id="TQM64679.1"/>
    </source>
</evidence>
<feature type="signal peptide" evidence="1">
    <location>
        <begin position="1"/>
        <end position="24"/>
    </location>
</feature>